<evidence type="ECO:0000256" key="9">
    <source>
        <dbReference type="ARBA" id="ARBA00022982"/>
    </source>
</evidence>
<evidence type="ECO:0000256" key="8">
    <source>
        <dbReference type="ARBA" id="ARBA00022827"/>
    </source>
</evidence>
<evidence type="ECO:0000256" key="14">
    <source>
        <dbReference type="ARBA" id="ARBA00023284"/>
    </source>
</evidence>
<keyword evidence="7" id="KW-0256">Endoplasmic reticulum</keyword>
<dbReference type="GO" id="GO:0034975">
    <property type="term" value="P:protein folding in endoplasmic reticulum"/>
    <property type="evidence" value="ECO:0007669"/>
    <property type="project" value="InterPro"/>
</dbReference>
<dbReference type="InterPro" id="IPR026854">
    <property type="entry name" value="VPS13_N"/>
</dbReference>
<dbReference type="InterPro" id="IPR039782">
    <property type="entry name" value="VPS13B"/>
</dbReference>
<dbReference type="Pfam" id="PF04137">
    <property type="entry name" value="ERO1"/>
    <property type="match status" value="1"/>
</dbReference>
<keyword evidence="8" id="KW-0274">FAD</keyword>
<feature type="region of interest" description="Disordered" evidence="15">
    <location>
        <begin position="823"/>
        <end position="854"/>
    </location>
</feature>
<comment type="subcellular location">
    <subcellularLocation>
        <location evidence="2">Endoplasmic reticulum membrane</location>
        <topology evidence="2">Peripheral membrane protein</topology>
        <orientation evidence="2">Lumenal side</orientation>
    </subcellularLocation>
</comment>
<feature type="compositionally biased region" description="Polar residues" evidence="15">
    <location>
        <begin position="833"/>
        <end position="845"/>
    </location>
</feature>
<keyword evidence="11" id="KW-0472">Membrane</keyword>
<sequence>MISCATSSFFEYSCECLCRGRRTTNAAAFVVAVLLLVTLTGRVCCLQHARRLCDRTASPDIFDHLQGKVDDCACNIDTIDHFNNFKVYPILKSLLQKDYFRFFKVNLKRPCPFWPDDSRCALRDCSVTTCSEVLFASPILHASLYHTELVLLKYVHLMLQYSKEANEQDSCDENHAGLGEVDSTISDESYKEFERWQKHDDSQDNFCEMDDELSAGMEYVDLSLNPERYTGYAGSSAHRIWKSIYEENCFKPNVGYGPYTTSKNLNAMCLEKRAFYRAISGLHASINVHLCANYLTRDGPLGQAVWGPNAEEFERRFSPALTNGEGPQWLRNLYFVYLIELGALAKAAPYLLHQTFYTSAEDETVPTAVRALLDAARQFPHHFNDSAMFNGQKDALKLKEEFKVHFRNISRIMDCVGCDKCRLWGKLQVQGLGTAMKILFTDKSRLPPENPRFHLTRSEIVSLFNAFGREVIACAETDGNRVASRSFGVLETCVLDWQKQKQKIVYSKASRKGFSGRQQGRFPQIKKLLGEYVLEQRAAQRPVTTELLQVRAMQLALEKGLMRSQLKLSLWGGDAVFSNLDLRLEALEQELRLPFRLVNGHIHELRIHVPWTKLTSEPVVITVNTIECVLRLGESSASSSSSSVSSTPSVTRFRRVSSSQTLAQPPGGYLGGLLQRVLHNITIVLNNVILKYAEEDLVLSLNVKAVEVASADASWQPAFAQLATENPVLRKLVSMEDVTVCLDKRDASGKIEAYQEPLLYRCFVLGRLHMRYDGSGRPSALRFHVSCERLDLSLTDQQLPLFVRLLELCLALYYGRLACSPVEESRDVPSPDQPQSATSWVSSGATPAEGDPGSDQGWGAWAWSMVPQILPTWEEEAAGMDDGVGDPTTLMDTGWPTLYHVGCYVAKATCVFKTTKEDGFAGRISSSRRQNMTGRPLLQLELHGATCEMALQGLTWVHLQVGVTGAAISGSERCACGFDEAMRRNGRSKGAAMYLRAGVTTGGHTYNHLTGSLFDPLAPENSGQVREPEPGLDVHVERLTELAMAERFPALCMDYLYELQIPEDWDEVLARRSWPANCADQLLPAPAGTTARVPRHFTVKAHVPSEDDCPAGSGRRCTSRHCSAAVLRSHPGKALGPDSGSSSRVKQSIGSSTGSGSAFGSSLGYDDHALCRMSRSPGSRTEQPGTLMEHGGSGPVACFGKQEHRYSSCTRKHDTGASVHEARRGRGARAESGRRVLDSCYGQSATELEFKCGGQRISQWQSEEYHHQSGVPSGSGRPTKAASDKERGAKLWQDTGAAQGVSQLAVQHLPAPEELLCSGSVNSR</sequence>
<dbReference type="GO" id="GO:0016972">
    <property type="term" value="F:thiol oxidase activity"/>
    <property type="evidence" value="ECO:0007669"/>
    <property type="project" value="InterPro"/>
</dbReference>
<evidence type="ECO:0000313" key="17">
    <source>
        <dbReference type="EMBL" id="KAH8028250.1"/>
    </source>
</evidence>
<evidence type="ECO:0000256" key="15">
    <source>
        <dbReference type="SAM" id="MobiDB-lite"/>
    </source>
</evidence>
<keyword evidence="6" id="KW-0732">Signal</keyword>
<evidence type="ECO:0000256" key="1">
    <source>
        <dbReference type="ARBA" id="ARBA00001974"/>
    </source>
</evidence>
<dbReference type="InterPro" id="IPR037192">
    <property type="entry name" value="ERO1-like_sf"/>
</dbReference>
<evidence type="ECO:0000256" key="5">
    <source>
        <dbReference type="ARBA" id="ARBA00022630"/>
    </source>
</evidence>
<dbReference type="VEuPathDB" id="VectorBase:LOC119166868"/>
<evidence type="ECO:0000256" key="10">
    <source>
        <dbReference type="ARBA" id="ARBA00023002"/>
    </source>
</evidence>
<keyword evidence="14" id="KW-0676">Redox-active center</keyword>
<evidence type="ECO:0000313" key="18">
    <source>
        <dbReference type="Proteomes" id="UP000821866"/>
    </source>
</evidence>
<accession>A0A9J6E1W4</accession>
<evidence type="ECO:0000256" key="7">
    <source>
        <dbReference type="ARBA" id="ARBA00022824"/>
    </source>
</evidence>
<keyword evidence="18" id="KW-1185">Reference proteome</keyword>
<dbReference type="Proteomes" id="UP000821866">
    <property type="component" value="Chromosome 4"/>
</dbReference>
<dbReference type="Pfam" id="PF12624">
    <property type="entry name" value="VPS13_N"/>
    <property type="match status" value="1"/>
</dbReference>
<comment type="similarity">
    <text evidence="3">Belongs to the EROs family.</text>
</comment>
<feature type="region of interest" description="Disordered" evidence="15">
    <location>
        <begin position="1170"/>
        <end position="1189"/>
    </location>
</feature>
<dbReference type="GO" id="GO:0015035">
    <property type="term" value="F:protein-disulfide reductase activity"/>
    <property type="evidence" value="ECO:0007669"/>
    <property type="project" value="InterPro"/>
</dbReference>
<keyword evidence="5" id="KW-0285">Flavoprotein</keyword>
<evidence type="ECO:0000256" key="6">
    <source>
        <dbReference type="ARBA" id="ARBA00022729"/>
    </source>
</evidence>
<dbReference type="GO" id="GO:0005789">
    <property type="term" value="C:endoplasmic reticulum membrane"/>
    <property type="evidence" value="ECO:0007669"/>
    <property type="project" value="UniProtKB-SubCell"/>
</dbReference>
<dbReference type="VEuPathDB" id="VectorBase:LOC119166870"/>
<organism evidence="17 18">
    <name type="scientific">Rhipicephalus microplus</name>
    <name type="common">Cattle tick</name>
    <name type="synonym">Boophilus microplus</name>
    <dbReference type="NCBI Taxonomy" id="6941"/>
    <lineage>
        <taxon>Eukaryota</taxon>
        <taxon>Metazoa</taxon>
        <taxon>Ecdysozoa</taxon>
        <taxon>Arthropoda</taxon>
        <taxon>Chelicerata</taxon>
        <taxon>Arachnida</taxon>
        <taxon>Acari</taxon>
        <taxon>Parasitiformes</taxon>
        <taxon>Ixodida</taxon>
        <taxon>Ixodoidea</taxon>
        <taxon>Ixodidae</taxon>
        <taxon>Rhipicephalinae</taxon>
        <taxon>Rhipicephalus</taxon>
        <taxon>Boophilus</taxon>
    </lineage>
</organism>
<reference evidence="17" key="2">
    <citation type="submission" date="2021-09" db="EMBL/GenBank/DDBJ databases">
        <authorList>
            <person name="Jia N."/>
            <person name="Wang J."/>
            <person name="Shi W."/>
            <person name="Du L."/>
            <person name="Sun Y."/>
            <person name="Zhan W."/>
            <person name="Jiang J."/>
            <person name="Wang Q."/>
            <person name="Zhang B."/>
            <person name="Ji P."/>
            <person name="Sakyi L.B."/>
            <person name="Cui X."/>
            <person name="Yuan T."/>
            <person name="Jiang B."/>
            <person name="Yang W."/>
            <person name="Lam T.T.-Y."/>
            <person name="Chang Q."/>
            <person name="Ding S."/>
            <person name="Wang X."/>
            <person name="Zhu J."/>
            <person name="Ruan X."/>
            <person name="Zhao L."/>
            <person name="Wei J."/>
            <person name="Que T."/>
            <person name="Du C."/>
            <person name="Cheng J."/>
            <person name="Dai P."/>
            <person name="Han X."/>
            <person name="Huang E."/>
            <person name="Gao Y."/>
            <person name="Liu J."/>
            <person name="Shao H."/>
            <person name="Ye R."/>
            <person name="Li L."/>
            <person name="Wei W."/>
            <person name="Wang X."/>
            <person name="Wang C."/>
            <person name="Huo Q."/>
            <person name="Li W."/>
            <person name="Guo W."/>
            <person name="Chen H."/>
            <person name="Chen S."/>
            <person name="Zhou L."/>
            <person name="Zhou L."/>
            <person name="Ni X."/>
            <person name="Tian J."/>
            <person name="Zhou Y."/>
            <person name="Sheng Y."/>
            <person name="Liu T."/>
            <person name="Pan Y."/>
            <person name="Xia L."/>
            <person name="Li J."/>
            <person name="Zhao F."/>
            <person name="Cao W."/>
        </authorList>
    </citation>
    <scope>NUCLEOTIDE SEQUENCE</scope>
    <source>
        <strain evidence="17">Rmic-2018</strain>
        <tissue evidence="17">Larvae</tissue>
    </source>
</reference>
<keyword evidence="4" id="KW-0813">Transport</keyword>
<proteinExistence type="inferred from homology"/>
<comment type="caution">
    <text evidence="17">The sequence shown here is derived from an EMBL/GenBank/DDBJ whole genome shotgun (WGS) entry which is preliminary data.</text>
</comment>
<keyword evidence="9" id="KW-0249">Electron transport</keyword>
<evidence type="ECO:0000256" key="11">
    <source>
        <dbReference type="ARBA" id="ARBA00023136"/>
    </source>
</evidence>
<keyword evidence="12" id="KW-1015">Disulfide bond</keyword>
<dbReference type="PANTHER" id="PTHR12517:SF0">
    <property type="entry name" value="INTERMEMBRANE LIPID TRANSFER PROTEIN VPS13B"/>
    <property type="match status" value="1"/>
</dbReference>
<dbReference type="EMBL" id="JABSTU010000006">
    <property type="protein sequence ID" value="KAH8028250.1"/>
    <property type="molecule type" value="Genomic_DNA"/>
</dbReference>
<feature type="region of interest" description="Disordered" evidence="15">
    <location>
        <begin position="1261"/>
        <end position="1295"/>
    </location>
</feature>
<evidence type="ECO:0000256" key="12">
    <source>
        <dbReference type="ARBA" id="ARBA00023157"/>
    </source>
</evidence>
<evidence type="ECO:0000256" key="4">
    <source>
        <dbReference type="ARBA" id="ARBA00022448"/>
    </source>
</evidence>
<dbReference type="PANTHER" id="PTHR12517">
    <property type="entry name" value="VACUOLAR PROTEIN SORTING-ASSOCIATED PROTEIN 13B"/>
    <property type="match status" value="1"/>
</dbReference>
<feature type="domain" description="Chorein N-terminal" evidence="16">
    <location>
        <begin position="560"/>
        <end position="773"/>
    </location>
</feature>
<gene>
    <name evidence="17" type="ORF">HPB51_014205</name>
</gene>
<keyword evidence="10" id="KW-0560">Oxidoreductase</keyword>
<keyword evidence="13" id="KW-0325">Glycoprotein</keyword>
<comment type="cofactor">
    <cofactor evidence="1">
        <name>FAD</name>
        <dbReference type="ChEBI" id="CHEBI:57692"/>
    </cofactor>
</comment>
<protein>
    <recommendedName>
        <fullName evidence="16">Chorein N-terminal domain-containing protein</fullName>
    </recommendedName>
</protein>
<evidence type="ECO:0000256" key="2">
    <source>
        <dbReference type="ARBA" id="ARBA00004367"/>
    </source>
</evidence>
<evidence type="ECO:0000259" key="16">
    <source>
        <dbReference type="Pfam" id="PF12624"/>
    </source>
</evidence>
<dbReference type="GO" id="GO:0071949">
    <property type="term" value="F:FAD binding"/>
    <property type="evidence" value="ECO:0007669"/>
    <property type="project" value="InterPro"/>
</dbReference>
<reference evidence="17" key="1">
    <citation type="journal article" date="2020" name="Cell">
        <title>Large-Scale Comparative Analyses of Tick Genomes Elucidate Their Genetic Diversity and Vector Capacities.</title>
        <authorList>
            <consortium name="Tick Genome and Microbiome Consortium (TIGMIC)"/>
            <person name="Jia N."/>
            <person name="Wang J."/>
            <person name="Shi W."/>
            <person name="Du L."/>
            <person name="Sun Y."/>
            <person name="Zhan W."/>
            <person name="Jiang J.F."/>
            <person name="Wang Q."/>
            <person name="Zhang B."/>
            <person name="Ji P."/>
            <person name="Bell-Sakyi L."/>
            <person name="Cui X.M."/>
            <person name="Yuan T.T."/>
            <person name="Jiang B.G."/>
            <person name="Yang W.F."/>
            <person name="Lam T.T."/>
            <person name="Chang Q.C."/>
            <person name="Ding S.J."/>
            <person name="Wang X.J."/>
            <person name="Zhu J.G."/>
            <person name="Ruan X.D."/>
            <person name="Zhao L."/>
            <person name="Wei J.T."/>
            <person name="Ye R.Z."/>
            <person name="Que T.C."/>
            <person name="Du C.H."/>
            <person name="Zhou Y.H."/>
            <person name="Cheng J.X."/>
            <person name="Dai P.F."/>
            <person name="Guo W.B."/>
            <person name="Han X.H."/>
            <person name="Huang E.J."/>
            <person name="Li L.F."/>
            <person name="Wei W."/>
            <person name="Gao Y.C."/>
            <person name="Liu J.Z."/>
            <person name="Shao H.Z."/>
            <person name="Wang X."/>
            <person name="Wang C.C."/>
            <person name="Yang T.C."/>
            <person name="Huo Q.B."/>
            <person name="Li W."/>
            <person name="Chen H.Y."/>
            <person name="Chen S.E."/>
            <person name="Zhou L.G."/>
            <person name="Ni X.B."/>
            <person name="Tian J.H."/>
            <person name="Sheng Y."/>
            <person name="Liu T."/>
            <person name="Pan Y.S."/>
            <person name="Xia L.Y."/>
            <person name="Li J."/>
            <person name="Zhao F."/>
            <person name="Cao W.C."/>
        </authorList>
    </citation>
    <scope>NUCLEOTIDE SEQUENCE</scope>
    <source>
        <strain evidence="17">Rmic-2018</strain>
    </source>
</reference>
<evidence type="ECO:0000256" key="3">
    <source>
        <dbReference type="ARBA" id="ARBA00008277"/>
    </source>
</evidence>
<feature type="region of interest" description="Disordered" evidence="15">
    <location>
        <begin position="1128"/>
        <end position="1160"/>
    </location>
</feature>
<feature type="compositionally biased region" description="Low complexity" evidence="15">
    <location>
        <begin position="1148"/>
        <end position="1160"/>
    </location>
</feature>
<evidence type="ECO:0000256" key="13">
    <source>
        <dbReference type="ARBA" id="ARBA00023180"/>
    </source>
</evidence>
<dbReference type="SUPFAM" id="SSF110019">
    <property type="entry name" value="ERO1-like"/>
    <property type="match status" value="1"/>
</dbReference>
<name>A0A9J6E1W4_RHIMP</name>
<dbReference type="InterPro" id="IPR007266">
    <property type="entry name" value="Ero1"/>
</dbReference>